<dbReference type="InterPro" id="IPR000571">
    <property type="entry name" value="Znf_CCCH"/>
</dbReference>
<evidence type="ECO:0000256" key="7">
    <source>
        <dbReference type="ARBA" id="ARBA00022833"/>
    </source>
</evidence>
<dbReference type="PROSITE" id="PS50103">
    <property type="entry name" value="ZF_C3H1"/>
    <property type="match status" value="1"/>
</dbReference>
<dbReference type="InterPro" id="IPR046439">
    <property type="entry name" value="ZF_RZ_dom"/>
</dbReference>
<dbReference type="InterPro" id="IPR027417">
    <property type="entry name" value="P-loop_NTPase"/>
</dbReference>
<dbReference type="CDD" id="cd06008">
    <property type="entry name" value="NF-X1-zinc-finger"/>
    <property type="match status" value="1"/>
</dbReference>
<feature type="compositionally biased region" description="Gly residues" evidence="10">
    <location>
        <begin position="40"/>
        <end position="52"/>
    </location>
</feature>
<evidence type="ECO:0000256" key="3">
    <source>
        <dbReference type="ARBA" id="ARBA00022723"/>
    </source>
</evidence>
<evidence type="ECO:0000256" key="9">
    <source>
        <dbReference type="PROSITE-ProRule" id="PRU00723"/>
    </source>
</evidence>
<dbReference type="SUPFAM" id="SSF52540">
    <property type="entry name" value="P-loop containing nucleoside triphosphate hydrolases"/>
    <property type="match status" value="1"/>
</dbReference>
<keyword evidence="7 9" id="KW-0862">Zinc</keyword>
<dbReference type="CDD" id="cd18808">
    <property type="entry name" value="SF1_C_Upf1"/>
    <property type="match status" value="1"/>
</dbReference>
<reference evidence="13 14" key="1">
    <citation type="submission" date="2019-09" db="EMBL/GenBank/DDBJ databases">
        <title>Draft genome of the ectomycorrhizal ascomycete Sphaerosporella brunnea.</title>
        <authorList>
            <consortium name="DOE Joint Genome Institute"/>
            <person name="Benucci G.M."/>
            <person name="Marozzi G."/>
            <person name="Antonielli L."/>
            <person name="Sanchez S."/>
            <person name="Marco P."/>
            <person name="Wang X."/>
            <person name="Falini L.B."/>
            <person name="Barry K."/>
            <person name="Haridas S."/>
            <person name="Lipzen A."/>
            <person name="Labutti K."/>
            <person name="Grigoriev I.V."/>
            <person name="Murat C."/>
            <person name="Martin F."/>
            <person name="Albertini E."/>
            <person name="Donnini D."/>
            <person name="Bonito G."/>
        </authorList>
    </citation>
    <scope>NUCLEOTIDE SEQUENCE [LARGE SCALE GENOMIC DNA]</scope>
    <source>
        <strain evidence="13 14">Sb_GMNB300</strain>
    </source>
</reference>
<feature type="zinc finger region" description="C3H1-type" evidence="9">
    <location>
        <begin position="6"/>
        <end position="34"/>
    </location>
</feature>
<dbReference type="Proteomes" id="UP000326924">
    <property type="component" value="Unassembled WGS sequence"/>
</dbReference>
<feature type="domain" description="C3H1-type" evidence="11">
    <location>
        <begin position="6"/>
        <end position="34"/>
    </location>
</feature>
<proteinExistence type="predicted"/>
<keyword evidence="14" id="KW-1185">Reference proteome</keyword>
<dbReference type="Gene3D" id="3.40.50.300">
    <property type="entry name" value="P-loop containing nucleotide triphosphate hydrolases"/>
    <property type="match status" value="3"/>
</dbReference>
<organism evidence="13 14">
    <name type="scientific">Sphaerosporella brunnea</name>
    <dbReference type="NCBI Taxonomy" id="1250544"/>
    <lineage>
        <taxon>Eukaryota</taxon>
        <taxon>Fungi</taxon>
        <taxon>Dikarya</taxon>
        <taxon>Ascomycota</taxon>
        <taxon>Pezizomycotina</taxon>
        <taxon>Pezizomycetes</taxon>
        <taxon>Pezizales</taxon>
        <taxon>Pyronemataceae</taxon>
        <taxon>Sphaerosporella</taxon>
    </lineage>
</organism>
<keyword evidence="6" id="KW-0067">ATP-binding</keyword>
<evidence type="ECO:0000313" key="13">
    <source>
        <dbReference type="EMBL" id="KAA8900916.1"/>
    </source>
</evidence>
<keyword evidence="6" id="KW-0347">Helicase</keyword>
<evidence type="ECO:0000259" key="12">
    <source>
        <dbReference type="PROSITE" id="PS51981"/>
    </source>
</evidence>
<dbReference type="CDD" id="cd17936">
    <property type="entry name" value="EEXXEc_NFX1"/>
    <property type="match status" value="1"/>
</dbReference>
<dbReference type="GO" id="GO:0004386">
    <property type="term" value="F:helicase activity"/>
    <property type="evidence" value="ECO:0007669"/>
    <property type="project" value="InterPro"/>
</dbReference>
<protein>
    <submittedName>
        <fullName evidence="13">Uncharacterized protein</fullName>
    </submittedName>
</protein>
<evidence type="ECO:0000256" key="1">
    <source>
        <dbReference type="ARBA" id="ARBA00004496"/>
    </source>
</evidence>
<dbReference type="GO" id="GO:0031048">
    <property type="term" value="P:regulatory ncRNA-mediated heterochromatin formation"/>
    <property type="evidence" value="ECO:0007669"/>
    <property type="project" value="TreeGrafter"/>
</dbReference>
<evidence type="ECO:0000256" key="2">
    <source>
        <dbReference type="ARBA" id="ARBA00022490"/>
    </source>
</evidence>
<dbReference type="EMBL" id="VXIS01000147">
    <property type="protein sequence ID" value="KAA8900916.1"/>
    <property type="molecule type" value="Genomic_DNA"/>
</dbReference>
<evidence type="ECO:0000259" key="11">
    <source>
        <dbReference type="PROSITE" id="PS50103"/>
    </source>
</evidence>
<keyword evidence="4" id="KW-0677">Repeat</keyword>
<dbReference type="Pfam" id="PF13087">
    <property type="entry name" value="AAA_12"/>
    <property type="match status" value="1"/>
</dbReference>
<dbReference type="InParanoid" id="A0A5J5ERA2"/>
<dbReference type="OrthoDB" id="2423195at2759"/>
<keyword evidence="6" id="KW-0378">Hydrolase</keyword>
<feature type="region of interest" description="Disordered" evidence="10">
    <location>
        <begin position="34"/>
        <end position="67"/>
    </location>
</feature>
<comment type="subcellular location">
    <subcellularLocation>
        <location evidence="1">Cytoplasm</location>
    </subcellularLocation>
</comment>
<evidence type="ECO:0000256" key="4">
    <source>
        <dbReference type="ARBA" id="ARBA00022737"/>
    </source>
</evidence>
<dbReference type="PANTHER" id="PTHR10887">
    <property type="entry name" value="DNA2/NAM7 HELICASE FAMILY"/>
    <property type="match status" value="1"/>
</dbReference>
<keyword evidence="3 9" id="KW-0479">Metal-binding</keyword>
<evidence type="ECO:0000256" key="6">
    <source>
        <dbReference type="ARBA" id="ARBA00022806"/>
    </source>
</evidence>
<keyword evidence="6" id="KW-0547">Nucleotide-binding</keyword>
<dbReference type="GO" id="GO:0031380">
    <property type="term" value="C:nuclear RNA-directed RNA polymerase complex"/>
    <property type="evidence" value="ECO:0007669"/>
    <property type="project" value="TreeGrafter"/>
</dbReference>
<evidence type="ECO:0000313" key="14">
    <source>
        <dbReference type="Proteomes" id="UP000326924"/>
    </source>
</evidence>
<dbReference type="InterPro" id="IPR041679">
    <property type="entry name" value="DNA2/NAM7-like_C"/>
</dbReference>
<evidence type="ECO:0000256" key="10">
    <source>
        <dbReference type="SAM" id="MobiDB-lite"/>
    </source>
</evidence>
<sequence>MSSSRDRPKGICHFIAQNRKCKFGSTCKFSHTIAPSSSRGGAGGSSGRGGGLPHTSRPHIPRPRPRDWSALLSQHDALSPAPLTTTIQGGLDIVEGADSDAKQALIRDLGNEHGLQWIVRVFESTFELNPGSYNAKLGFHEHCVPFLRLISHNQILTSLIMEKEVGTIYNVLHGGPRRRGINCFERITATLRDAMATADDDQRTKCEAAIFAISATLYNVISLNQDAAIQKEYKTICTSLSQCFSEFTSDRHSSFALRSAARDIQRIKERLGMGEAIPNATYHTTATIFPDAEFQLALDPPGDLSLKGPRHDNDHAMIENISILPTTSEIKANRAVYLPLRNRAVPHHETGIHRLLDTQFRLLREDTSGQLQDAICALVARWETLVRGNDKNMKRKMLRQIDAKINIFDQVRIAELRFDRRKGMVIDVTFAQPSRASGLKPKERLEWWKESRDLQVGSLVALVDDTKETSFLLVADREVIKHGNNETGYRRQYHLIKDLASNPDRALIALTLVNPTSELDLARITALTRQSSAVSGAVLIEFPGLLFNSFEPILKCLQELHKQPNMPFTDWLAPSTNSQFTIRDGLVQVPPPLYMSEKRGVSLDLSCIAKDGHPLRFSLEQPATVEALERHTTLDRGQCESLISCLSRELALVQGPPGTGKSYVGLQVVKVLMRNRDQLKLGPLICVCYTNHALDQFLEHLLDAGVDNVIRLGSRSQSERLQERTLIKARSGQIKTRVEKHNIWECNQGLDEIQTELEPLLERSSRPLTYADIVYYLQKISQTKGDRTHDILFAGATDGPGGGVDEDGFQVVGRKTRKDILQSWTRGKNPPGHQPMAQTPLQSLQQVDRNLSQLLRNPEDVWGMSKRERQTLRSHWEEQIQESRRMQLNHLLGKFEGQTSSLQAQYKEGDKRCLGQAHVIGVTTTGLASNSELLRSLPAKVLVCEEAAEVLEAHLISAMLPSVQHAILIGDHLQLRAQISKYELSMESEQGKKYGLDESLFERLANEEFNGAKMPIAQLDVQRRMHPSIASLVRETLYPQLRDHETTYLYPEVMGMRRRLFWLDHEHREDSSAQDGHMQTSKTNEWEAEMVVSLVKHLSRQGIYGGKEDIAVITPYLGQLRKLRKKFQTTFDLVIGDKDMDNIKLDEDEEEEQPPVPQQVEVRQGRLIDAIRLATVDNFQGEEAKIIVVSLVRSNPEHKCGFLKTSNRINVLLSRAQHGMYIIGDSQTSSGVPMWGKVIGMLEKNDNIGPNLELQCPRHPTTPLLVSNPEDFIRLSPEGGCNERCGLRLNCGHSCVVKCHSNALHQVVKCLEACIKSFSHCDHPCPKRCWEDCGNCRVPITTPITLPCGHTPSSLECHETVDLTQVKCHQIVTRQLPCGHQANIQCYIDFNKYKCKSVCGATLPCGHNCNRMCKECRTADVEKPEVIIVAHGECRNPCGRNSGTCRHSCKKLCHEGSDCGSCPQPCDVKCVHSRCPNTCSEPCGCCVELCSWTCPHGRCNMPCAVPCDRLPCSLRCTKNLECGHQCPSICGERCPGRKFCKECLSENDKILDQVVDLVMYTMYRDHEDLDEDPIVVLSCGHFYAMSTLDGHMDLRSAYQIDDAGKILGPKHFERAEMKVCPECREPLRNIHRYNRVVNGALLDEATKRFMAYAGALQTDLQNKVQEHELKLEDLANEFVQSLSAENTAFTSKTGKIQDYQRTASLAQREVMNFITQVSQAEQPYGKVQTMVIDARRRRNAVSDFELDNSVIQHGFELRGRGQLLRITWAALWNFNNISTRLPPAEHNQYWTTFVLPQLLKAKDTCVELVVDSAKAAMIRQQVEARIYFSQFVALEMNHSPIGANISASQREGVLNVELDSLKQCEDAIRENASARYLLEDIAKARNLLRGSTFYSFVSSQEKEQIYAAMANEFRGSGHWYYCQQGHPFSVGECGMPMELAKCPECDSPVGGQHHNPTAGVRRADDFEAQFGRMNIGR</sequence>
<dbReference type="PROSITE" id="PS51981">
    <property type="entry name" value="ZF_RZ"/>
    <property type="match status" value="1"/>
</dbReference>
<comment type="caution">
    <text evidence="13">The sequence shown here is derived from an EMBL/GenBank/DDBJ whole genome shotgun (WGS) entry which is preliminary data.</text>
</comment>
<dbReference type="PANTHER" id="PTHR10887:SF445">
    <property type="entry name" value="NFX1-TYPE ZINC FINGER-CONTAINING PROTEIN 1"/>
    <property type="match status" value="1"/>
</dbReference>
<keyword evidence="5 9" id="KW-0863">Zinc-finger</keyword>
<dbReference type="InterPro" id="IPR041677">
    <property type="entry name" value="DNA2/NAM7_AAA_11"/>
</dbReference>
<evidence type="ECO:0000256" key="5">
    <source>
        <dbReference type="ARBA" id="ARBA00022771"/>
    </source>
</evidence>
<keyword evidence="8" id="KW-0391">Immunity</keyword>
<dbReference type="SMART" id="SM00438">
    <property type="entry name" value="ZnF_NFX"/>
    <property type="match status" value="4"/>
</dbReference>
<dbReference type="Pfam" id="PF20173">
    <property type="entry name" value="ZnF_RZ-type"/>
    <property type="match status" value="1"/>
</dbReference>
<dbReference type="Pfam" id="PF13086">
    <property type="entry name" value="AAA_11"/>
    <property type="match status" value="1"/>
</dbReference>
<dbReference type="FunFam" id="3.40.50.300:FF:001660">
    <property type="entry name" value="NF-X1 finger and helicase protein, putative"/>
    <property type="match status" value="1"/>
</dbReference>
<name>A0A5J5ERA2_9PEZI</name>
<dbReference type="GO" id="GO:0005737">
    <property type="term" value="C:cytoplasm"/>
    <property type="evidence" value="ECO:0007669"/>
    <property type="project" value="UniProtKB-SubCell"/>
</dbReference>
<dbReference type="GO" id="GO:0002376">
    <property type="term" value="P:immune system process"/>
    <property type="evidence" value="ECO:0007669"/>
    <property type="project" value="UniProtKB-KW"/>
</dbReference>
<dbReference type="InterPro" id="IPR047187">
    <property type="entry name" value="SF1_C_Upf1"/>
</dbReference>
<keyword evidence="2" id="KW-0963">Cytoplasm</keyword>
<dbReference type="GO" id="GO:0008270">
    <property type="term" value="F:zinc ion binding"/>
    <property type="evidence" value="ECO:0007669"/>
    <property type="project" value="UniProtKB-KW"/>
</dbReference>
<dbReference type="InterPro" id="IPR045055">
    <property type="entry name" value="DNA2/NAM7-like"/>
</dbReference>
<dbReference type="InterPro" id="IPR000967">
    <property type="entry name" value="Znf_NFX1"/>
</dbReference>
<feature type="domain" description="RZ-type" evidence="12">
    <location>
        <begin position="1897"/>
        <end position="1973"/>
    </location>
</feature>
<evidence type="ECO:0000256" key="8">
    <source>
        <dbReference type="ARBA" id="ARBA00022859"/>
    </source>
</evidence>
<accession>A0A5J5ERA2</accession>
<gene>
    <name evidence="13" type="ORF">FN846DRAFT_920580</name>
</gene>